<dbReference type="PANTHER" id="PTHR17985:SF8">
    <property type="entry name" value="TRANSPORT AND GOLGI ORGANIZATION PROTEIN 2 HOMOLOG"/>
    <property type="match status" value="1"/>
</dbReference>
<dbReference type="GO" id="GO:0009306">
    <property type="term" value="P:protein secretion"/>
    <property type="evidence" value="ECO:0007669"/>
    <property type="project" value="TreeGrafter"/>
</dbReference>
<dbReference type="GO" id="GO:0007030">
    <property type="term" value="P:Golgi organization"/>
    <property type="evidence" value="ECO:0007669"/>
    <property type="project" value="TreeGrafter"/>
</dbReference>
<dbReference type="OrthoDB" id="191601at2759"/>
<dbReference type="KEGG" id="soy:115877099"/>
<dbReference type="InParanoid" id="A0A6J2XDK6"/>
<dbReference type="GO" id="GO:0005794">
    <property type="term" value="C:Golgi apparatus"/>
    <property type="evidence" value="ECO:0007669"/>
    <property type="project" value="TreeGrafter"/>
</dbReference>
<dbReference type="FunCoup" id="A0A6J2XDK6">
    <property type="interactions" value="716"/>
</dbReference>
<reference evidence="2" key="1">
    <citation type="submission" date="2025-08" db="UniProtKB">
        <authorList>
            <consortium name="RefSeq"/>
        </authorList>
    </citation>
    <scope>IDENTIFICATION</scope>
    <source>
        <tissue evidence="2">Gonads</tissue>
    </source>
</reference>
<evidence type="ECO:0000313" key="1">
    <source>
        <dbReference type="Proteomes" id="UP000504635"/>
    </source>
</evidence>
<accession>A0A6J2XDK6</accession>
<dbReference type="GeneID" id="115877099"/>
<keyword evidence="1" id="KW-1185">Reference proteome</keyword>
<dbReference type="CTD" id="128989"/>
<dbReference type="RefSeq" id="XP_030749045.1">
    <property type="nucleotide sequence ID" value="XM_030893185.1"/>
</dbReference>
<dbReference type="PANTHER" id="PTHR17985">
    <property type="entry name" value="SER/THR-RICH PROTEIN T10 IN DGCR REGION"/>
    <property type="match status" value="1"/>
</dbReference>
<gene>
    <name evidence="2" type="primary">LOC115877099</name>
</gene>
<name>A0A6J2XDK6_SITOR</name>
<evidence type="ECO:0000313" key="2">
    <source>
        <dbReference type="RefSeq" id="XP_030749045.1"/>
    </source>
</evidence>
<dbReference type="InterPro" id="IPR008551">
    <property type="entry name" value="TANGO2"/>
</dbReference>
<organism evidence="1 2">
    <name type="scientific">Sitophilus oryzae</name>
    <name type="common">Rice weevil</name>
    <name type="synonym">Curculio oryzae</name>
    <dbReference type="NCBI Taxonomy" id="7048"/>
    <lineage>
        <taxon>Eukaryota</taxon>
        <taxon>Metazoa</taxon>
        <taxon>Ecdysozoa</taxon>
        <taxon>Arthropoda</taxon>
        <taxon>Hexapoda</taxon>
        <taxon>Insecta</taxon>
        <taxon>Pterygota</taxon>
        <taxon>Neoptera</taxon>
        <taxon>Endopterygota</taxon>
        <taxon>Coleoptera</taxon>
        <taxon>Polyphaga</taxon>
        <taxon>Cucujiformia</taxon>
        <taxon>Curculionidae</taxon>
        <taxon>Dryophthorinae</taxon>
        <taxon>Sitophilus</taxon>
    </lineage>
</organism>
<dbReference type="Proteomes" id="UP000504635">
    <property type="component" value="Unplaced"/>
</dbReference>
<proteinExistence type="predicted"/>
<dbReference type="Pfam" id="PF05742">
    <property type="entry name" value="TANGO2"/>
    <property type="match status" value="1"/>
</dbReference>
<sequence>MCILFVHTNPEPEDNEYRLIVATNRDEYYKRPAKPAFRCPDTDIIAGRDMEPGREGGTWLGFKSKIHHENGKPTKHCFSCLTNISNGPKIENATGRGMLVIDYLDGNLDYPEYTKNLRNNGLEYNGYNLIGVELSKDGKTEIYHHSNYPQIDSVYVGKHTLGFGNSAVSSPYMKVLQGRENFQDIIEKRLEKEQLVEALVELLKDKTKYLPDKELERRAPKALDVLSSIYVDFSRGGYGTRTHTIILIDKDWNLEFKELTLEEPIDTKNLKWLTTTIKSSL</sequence>
<protein>
    <submittedName>
        <fullName evidence="2">Transport and Golgi organization protein 2 homolog</fullName>
    </submittedName>
</protein>
<dbReference type="AlphaFoldDB" id="A0A6J2XDK6"/>